<dbReference type="OrthoDB" id="6099215at2759"/>
<dbReference type="Gene3D" id="1.10.533.10">
    <property type="entry name" value="Death Domain, Fas"/>
    <property type="match status" value="1"/>
</dbReference>
<reference evidence="2" key="1">
    <citation type="submission" date="2022-08" db="UniProtKB">
        <authorList>
            <consortium name="EnsemblMetazoa"/>
        </authorList>
    </citation>
    <scope>IDENTIFICATION</scope>
    <source>
        <strain evidence="2">05x7-T-G4-1.051#20</strain>
    </source>
</reference>
<protein>
    <submittedName>
        <fullName evidence="2">Uncharacterized protein</fullName>
    </submittedName>
</protein>
<dbReference type="AlphaFoldDB" id="A0A8W8HWN7"/>
<accession>A0A8W8HWN7</accession>
<feature type="transmembrane region" description="Helical" evidence="1">
    <location>
        <begin position="416"/>
        <end position="435"/>
    </location>
</feature>
<name>A0A8W8HWN7_MAGGI</name>
<sequence>MEENEKFVDILTDCFVEFRDSVDLLIIRGDLIQGRVFTPTQIKDIETPVRSKSSENLLMEFIDKKPSHIKSFLKILEKDYNFLVQTFYTKFSERYGKVHNQMKLDIFTNYRKQHSLPLRHKLKLLSHRGEISEFNSIVASWEEKWELSLKEESISTERKMRLADMYFMTLDAQLEHRRVMCDRDLVNDKLLFTKVRYIASMTSQPYLSYMMYLARYGSAKRLAGMPFDDSIKEVEEALSRFALIPACRETGIVLYIYFNMLSSIYEKKPSESERSRLLELARKAIHHFGREDEKMGEDFRRMVLTKIALVKLGIGVFGNHLKDVCVTEENRKKAGDILHEIGTKYWDKLEDRWKMFFYIAKSKVCELDNDLPKAHLSIAKASTFSSKGKFVGEGVNIKYHYNRLSFQWKIFLLKKYSHSIIVCTMLFLYIFYLFFSFNLECLFGEH</sequence>
<proteinExistence type="predicted"/>
<evidence type="ECO:0000256" key="1">
    <source>
        <dbReference type="SAM" id="Phobius"/>
    </source>
</evidence>
<dbReference type="OMA" id="DEDCANY"/>
<organism evidence="2 3">
    <name type="scientific">Magallana gigas</name>
    <name type="common">Pacific oyster</name>
    <name type="synonym">Crassostrea gigas</name>
    <dbReference type="NCBI Taxonomy" id="29159"/>
    <lineage>
        <taxon>Eukaryota</taxon>
        <taxon>Metazoa</taxon>
        <taxon>Spiralia</taxon>
        <taxon>Lophotrochozoa</taxon>
        <taxon>Mollusca</taxon>
        <taxon>Bivalvia</taxon>
        <taxon>Autobranchia</taxon>
        <taxon>Pteriomorphia</taxon>
        <taxon>Ostreida</taxon>
        <taxon>Ostreoidea</taxon>
        <taxon>Ostreidae</taxon>
        <taxon>Magallana</taxon>
    </lineage>
</organism>
<dbReference type="InterPro" id="IPR011029">
    <property type="entry name" value="DEATH-like_dom_sf"/>
</dbReference>
<evidence type="ECO:0000313" key="2">
    <source>
        <dbReference type="EnsemblMetazoa" id="G11419.1:cds"/>
    </source>
</evidence>
<keyword evidence="1" id="KW-0812">Transmembrane</keyword>
<dbReference type="EnsemblMetazoa" id="G11419.1">
    <property type="protein sequence ID" value="G11419.1:cds"/>
    <property type="gene ID" value="G11419"/>
</dbReference>
<evidence type="ECO:0000313" key="3">
    <source>
        <dbReference type="Proteomes" id="UP000005408"/>
    </source>
</evidence>
<keyword evidence="1" id="KW-1133">Transmembrane helix</keyword>
<keyword evidence="1" id="KW-0472">Membrane</keyword>
<dbReference type="Proteomes" id="UP000005408">
    <property type="component" value="Unassembled WGS sequence"/>
</dbReference>
<keyword evidence="3" id="KW-1185">Reference proteome</keyword>